<dbReference type="InterPro" id="IPR001680">
    <property type="entry name" value="WD40_rpt"/>
</dbReference>
<evidence type="ECO:0000313" key="3">
    <source>
        <dbReference type="Proteomes" id="UP000076881"/>
    </source>
</evidence>
<evidence type="ECO:0000256" key="1">
    <source>
        <dbReference type="PROSITE-ProRule" id="PRU00221"/>
    </source>
</evidence>
<reference evidence="2 3" key="1">
    <citation type="journal article" date="2016" name="Genome Biol. Evol.">
        <title>Divergent and convergent evolution of fungal pathogenicity.</title>
        <authorList>
            <person name="Shang Y."/>
            <person name="Xiao G."/>
            <person name="Zheng P."/>
            <person name="Cen K."/>
            <person name="Zhan S."/>
            <person name="Wang C."/>
        </authorList>
    </citation>
    <scope>NUCLEOTIDE SEQUENCE [LARGE SCALE GENOMIC DNA]</scope>
    <source>
        <strain evidence="2 3">RCEF 1005</strain>
    </source>
</reference>
<feature type="repeat" description="WD" evidence="1">
    <location>
        <begin position="253"/>
        <end position="294"/>
    </location>
</feature>
<dbReference type="SUPFAM" id="SSF82171">
    <property type="entry name" value="DPP6 N-terminal domain-like"/>
    <property type="match status" value="1"/>
</dbReference>
<dbReference type="STRING" id="1081108.A0A168FJR1"/>
<dbReference type="PANTHER" id="PTHR19879:SF9">
    <property type="entry name" value="TRANSCRIPTION INITIATION FACTOR TFIID SUBUNIT 5"/>
    <property type="match status" value="1"/>
</dbReference>
<dbReference type="OrthoDB" id="1367865at2759"/>
<name>A0A168FJR1_CORDF</name>
<dbReference type="Pfam" id="PF00400">
    <property type="entry name" value="WD40"/>
    <property type="match status" value="1"/>
</dbReference>
<sequence>MVNYSSLQFRKDWRHAVDQEFINSDGQPFPYALGGHQGWGNEIAKIPLQNASRGCISSDGSRMAIAVDKDVHVFDTKTHDTIAILKAHLKSVTSIAFQPNNAGILLTSSMASCTWTSGKVVVEADAAIIAWRLDERTITETQEVDLPSSVVKASAAAAAADLAKSGTELRPEELEELERLMAPSIQHVVTKHAAAGKTRIHGRLQTSFGSNVFSPSGRSMVYLPGNSPETNDVAKWDMCICCTDDLLTPTLTLSGHTDGIMWVGWNHDETLFASVAWDSTVRVWDAVTGETVHVFRTGDRCQNWTGAFSPDSKYLATTDGTTRVHIYDLAARRSVKAGAEATDAAHWVYKGPKERRGWQRTVAWHPNGTWLAVGKSHGDELLLLDVQEKRVLQKRTLSTAAAHVDREELRATLGHFVSVSQVQFADAGRKLVVWNQGDDSIEVFDLEKEQKWRFGRGGTEDVPGAEAWRDENGKVTSPSGSGMFAWEKESNLYMASIDGDAVRFWSISLD</sequence>
<dbReference type="Proteomes" id="UP000076881">
    <property type="component" value="Unassembled WGS sequence"/>
</dbReference>
<proteinExistence type="predicted"/>
<dbReference type="EMBL" id="AZHF01000005">
    <property type="protein sequence ID" value="OAA75280.1"/>
    <property type="molecule type" value="Genomic_DNA"/>
</dbReference>
<protein>
    <submittedName>
        <fullName evidence="2">WD40 repeat-like-containing domain protein</fullName>
    </submittedName>
</protein>
<comment type="caution">
    <text evidence="2">The sequence shown here is derived from an EMBL/GenBank/DDBJ whole genome shotgun (WGS) entry which is preliminary data.</text>
</comment>
<organism evidence="2 3">
    <name type="scientific">Akanthomyces lecanii RCEF 1005</name>
    <dbReference type="NCBI Taxonomy" id="1081108"/>
    <lineage>
        <taxon>Eukaryota</taxon>
        <taxon>Fungi</taxon>
        <taxon>Dikarya</taxon>
        <taxon>Ascomycota</taxon>
        <taxon>Pezizomycotina</taxon>
        <taxon>Sordariomycetes</taxon>
        <taxon>Hypocreomycetidae</taxon>
        <taxon>Hypocreales</taxon>
        <taxon>Cordycipitaceae</taxon>
        <taxon>Akanthomyces</taxon>
        <taxon>Cordyceps confragosa</taxon>
    </lineage>
</organism>
<dbReference type="PANTHER" id="PTHR19879">
    <property type="entry name" value="TRANSCRIPTION INITIATION FACTOR TFIID"/>
    <property type="match status" value="1"/>
</dbReference>
<dbReference type="InterPro" id="IPR015943">
    <property type="entry name" value="WD40/YVTN_repeat-like_dom_sf"/>
</dbReference>
<dbReference type="PROSITE" id="PS50294">
    <property type="entry name" value="WD_REPEATS_REGION"/>
    <property type="match status" value="1"/>
</dbReference>
<dbReference type="AlphaFoldDB" id="A0A168FJR1"/>
<keyword evidence="1" id="KW-0853">WD repeat</keyword>
<dbReference type="PROSITE" id="PS50082">
    <property type="entry name" value="WD_REPEATS_2"/>
    <property type="match status" value="1"/>
</dbReference>
<evidence type="ECO:0000313" key="2">
    <source>
        <dbReference type="EMBL" id="OAA75280.1"/>
    </source>
</evidence>
<dbReference type="SMART" id="SM00320">
    <property type="entry name" value="WD40"/>
    <property type="match status" value="5"/>
</dbReference>
<keyword evidence="3" id="KW-1185">Reference proteome</keyword>
<gene>
    <name evidence="2" type="ORF">LEL_07268</name>
</gene>
<accession>A0A168FJR1</accession>
<dbReference type="Gene3D" id="2.130.10.10">
    <property type="entry name" value="YVTN repeat-like/Quinoprotein amine dehydrogenase"/>
    <property type="match status" value="2"/>
</dbReference>